<feature type="transmembrane region" description="Helical" evidence="1">
    <location>
        <begin position="16"/>
        <end position="40"/>
    </location>
</feature>
<keyword evidence="1" id="KW-1133">Transmembrane helix</keyword>
<protein>
    <submittedName>
        <fullName evidence="2">Uncharacterized protein</fullName>
    </submittedName>
</protein>
<dbReference type="Proteomes" id="UP000320722">
    <property type="component" value="Chromosome"/>
</dbReference>
<sequence>MESGIFEKFGPEEWQLVVMVGLSVVSGIGTIVLCVAAWTLKYIIDVEKNTSSSAASTMAMAESLKSLKDDNDKDHEVIHERIDGVLVTQNERSKKLVEHGLNIQNLQRRGCES</sequence>
<dbReference type="AlphaFoldDB" id="A0A517WJK4"/>
<evidence type="ECO:0000313" key="3">
    <source>
        <dbReference type="Proteomes" id="UP000320722"/>
    </source>
</evidence>
<reference evidence="2 3" key="1">
    <citation type="submission" date="2019-02" db="EMBL/GenBank/DDBJ databases">
        <title>Deep-cultivation of Planctomycetes and their phenomic and genomic characterization uncovers novel biology.</title>
        <authorList>
            <person name="Wiegand S."/>
            <person name="Jogler M."/>
            <person name="Boedeker C."/>
            <person name="Pinto D."/>
            <person name="Vollmers J."/>
            <person name="Rivas-Marin E."/>
            <person name="Kohn T."/>
            <person name="Peeters S.H."/>
            <person name="Heuer A."/>
            <person name="Rast P."/>
            <person name="Oberbeckmann S."/>
            <person name="Bunk B."/>
            <person name="Jeske O."/>
            <person name="Meyerdierks A."/>
            <person name="Storesund J.E."/>
            <person name="Kallscheuer N."/>
            <person name="Luecker S."/>
            <person name="Lage O.M."/>
            <person name="Pohl T."/>
            <person name="Merkel B.J."/>
            <person name="Hornburger P."/>
            <person name="Mueller R.-W."/>
            <person name="Bruemmer F."/>
            <person name="Labrenz M."/>
            <person name="Spormann A.M."/>
            <person name="Op den Camp H."/>
            <person name="Overmann J."/>
            <person name="Amann R."/>
            <person name="Jetten M.S.M."/>
            <person name="Mascher T."/>
            <person name="Medema M.H."/>
            <person name="Devos D.P."/>
            <person name="Kaster A.-K."/>
            <person name="Ovreas L."/>
            <person name="Rohde M."/>
            <person name="Galperin M.Y."/>
            <person name="Jogler C."/>
        </authorList>
    </citation>
    <scope>NUCLEOTIDE SEQUENCE [LARGE SCALE GENOMIC DNA]</scope>
    <source>
        <strain evidence="2 3">V6</strain>
    </source>
</reference>
<gene>
    <name evidence="2" type="ORF">V6x_51500</name>
</gene>
<keyword evidence="1" id="KW-0812">Transmembrane</keyword>
<evidence type="ECO:0000313" key="2">
    <source>
        <dbReference type="EMBL" id="QDU05413.1"/>
    </source>
</evidence>
<keyword evidence="1" id="KW-0472">Membrane</keyword>
<dbReference type="EMBL" id="CP036347">
    <property type="protein sequence ID" value="QDU05413.1"/>
    <property type="molecule type" value="Genomic_DNA"/>
</dbReference>
<evidence type="ECO:0000256" key="1">
    <source>
        <dbReference type="SAM" id="Phobius"/>
    </source>
</evidence>
<accession>A0A517WJK4</accession>
<name>A0A517WJK4_9PLAN</name>
<proteinExistence type="predicted"/>
<organism evidence="2 3">
    <name type="scientific">Gimesia chilikensis</name>
    <dbReference type="NCBI Taxonomy" id="2605989"/>
    <lineage>
        <taxon>Bacteria</taxon>
        <taxon>Pseudomonadati</taxon>
        <taxon>Planctomycetota</taxon>
        <taxon>Planctomycetia</taxon>
        <taxon>Planctomycetales</taxon>
        <taxon>Planctomycetaceae</taxon>
        <taxon>Gimesia</taxon>
    </lineage>
</organism>